<feature type="signal peptide" evidence="1">
    <location>
        <begin position="1"/>
        <end position="28"/>
    </location>
</feature>
<keyword evidence="1" id="KW-0732">Signal</keyword>
<evidence type="ECO:0000313" key="3">
    <source>
        <dbReference type="Proteomes" id="UP001160625"/>
    </source>
</evidence>
<evidence type="ECO:0000313" key="2">
    <source>
        <dbReference type="EMBL" id="MDH7640277.1"/>
    </source>
</evidence>
<comment type="caution">
    <text evidence="2">The sequence shown here is derived from an EMBL/GenBank/DDBJ whole genome shotgun (WGS) entry which is preliminary data.</text>
</comment>
<feature type="chain" id="PRO_5047020268" description="Lipoprotein" evidence="1">
    <location>
        <begin position="29"/>
        <end position="259"/>
    </location>
</feature>
<dbReference type="RefSeq" id="WP_281045629.1">
    <property type="nucleotide sequence ID" value="NZ_JARYGZ010000002.1"/>
</dbReference>
<evidence type="ECO:0000256" key="1">
    <source>
        <dbReference type="SAM" id="SignalP"/>
    </source>
</evidence>
<organism evidence="2 3">
    <name type="scientific">Sphingomonas oryzagri</name>
    <dbReference type="NCBI Taxonomy" id="3042314"/>
    <lineage>
        <taxon>Bacteria</taxon>
        <taxon>Pseudomonadati</taxon>
        <taxon>Pseudomonadota</taxon>
        <taxon>Alphaproteobacteria</taxon>
        <taxon>Sphingomonadales</taxon>
        <taxon>Sphingomonadaceae</taxon>
        <taxon>Sphingomonas</taxon>
    </lineage>
</organism>
<dbReference type="PROSITE" id="PS51257">
    <property type="entry name" value="PROKAR_LIPOPROTEIN"/>
    <property type="match status" value="1"/>
</dbReference>
<dbReference type="EMBL" id="JARYGZ010000002">
    <property type="protein sequence ID" value="MDH7640277.1"/>
    <property type="molecule type" value="Genomic_DNA"/>
</dbReference>
<protein>
    <recommendedName>
        <fullName evidence="4">Lipoprotein</fullName>
    </recommendedName>
</protein>
<accession>A0ABT6N590</accession>
<name>A0ABT6N590_9SPHN</name>
<keyword evidence="3" id="KW-1185">Reference proteome</keyword>
<evidence type="ECO:0008006" key="4">
    <source>
        <dbReference type="Google" id="ProtNLM"/>
    </source>
</evidence>
<dbReference type="Proteomes" id="UP001160625">
    <property type="component" value="Unassembled WGS sequence"/>
</dbReference>
<proteinExistence type="predicted"/>
<gene>
    <name evidence="2" type="ORF">QGN17_16185</name>
</gene>
<sequence>MIGRTRSAAIAIMLAAPTMLLMSGCASSRRPADTALCRIETRPTGLPGHDGKGEPGRHAMRQWDVPLDAGWDTAVEPKTDGYARFRKSIQNGPNAEVQGHLLSARGDYNASLVSMAGKEYVKPASCFERAIYGDFMTEAVRDTKVNGFDGYVLENPTTRMVRALYELTPTEDANGPDPIDVVVAEQRRAGWSLLFEIHAHPVSRDAATNRSGAVAPTVKDAAYEARLKSEMGLREARITNGVVTARIPADAFHYFQSDE</sequence>
<reference evidence="2" key="1">
    <citation type="submission" date="2023-04" db="EMBL/GenBank/DDBJ databases">
        <title>Sphingomonas sp. MAHUQ-71 isolated from rice field.</title>
        <authorList>
            <person name="Huq M.A."/>
        </authorList>
    </citation>
    <scope>NUCLEOTIDE SEQUENCE</scope>
    <source>
        <strain evidence="2">MAHUQ-71</strain>
    </source>
</reference>